<dbReference type="RefSeq" id="XP_018039840.1">
    <property type="nucleotide sequence ID" value="XM_018179948.1"/>
</dbReference>
<organism evidence="1 2">
    <name type="scientific">Paraphaeosphaeria sporulosa</name>
    <dbReference type="NCBI Taxonomy" id="1460663"/>
    <lineage>
        <taxon>Eukaryota</taxon>
        <taxon>Fungi</taxon>
        <taxon>Dikarya</taxon>
        <taxon>Ascomycota</taxon>
        <taxon>Pezizomycotina</taxon>
        <taxon>Dothideomycetes</taxon>
        <taxon>Pleosporomycetidae</taxon>
        <taxon>Pleosporales</taxon>
        <taxon>Massarineae</taxon>
        <taxon>Didymosphaeriaceae</taxon>
        <taxon>Paraphaeosphaeria</taxon>
    </lineage>
</organism>
<dbReference type="EMBL" id="KV441549">
    <property type="protein sequence ID" value="OAG09475.1"/>
    <property type="molecule type" value="Genomic_DNA"/>
</dbReference>
<dbReference type="AlphaFoldDB" id="A0A177CPM6"/>
<name>A0A177CPM6_9PLEO</name>
<evidence type="ECO:0000313" key="1">
    <source>
        <dbReference type="EMBL" id="OAG09475.1"/>
    </source>
</evidence>
<proteinExistence type="predicted"/>
<accession>A0A177CPM6</accession>
<dbReference type="STRING" id="1460663.A0A177CPM6"/>
<sequence>MRDHIGCRRETRLGFADAPRAIRLPTLLRDIRLDSINFVDLSSLTGSTSFDLFSLSLRILSYNLRKMQMHAVADRMLFWPDDDGVTPFWLNLELLTVLFQFCSPKGDWYFDAPVADSGDEDEDRTSYTTKEKIRLQIRFNKIKAALTDPKNAKTSWHPDLNAQDEKWDTEGRHEDFITRWEGQLRTQYCLAKRKDTEISQRIPVEVTYRAY</sequence>
<dbReference type="GeneID" id="28763434"/>
<protein>
    <submittedName>
        <fullName evidence="1">Uncharacterized protein</fullName>
    </submittedName>
</protein>
<gene>
    <name evidence="1" type="ORF">CC84DRAFT_1172047</name>
</gene>
<reference evidence="1 2" key="1">
    <citation type="submission" date="2016-05" db="EMBL/GenBank/DDBJ databases">
        <title>Comparative analysis of secretome profiles of manganese(II)-oxidizing ascomycete fungi.</title>
        <authorList>
            <consortium name="DOE Joint Genome Institute"/>
            <person name="Zeiner C.A."/>
            <person name="Purvine S.O."/>
            <person name="Zink E.M."/>
            <person name="Wu S."/>
            <person name="Pasa-Tolic L."/>
            <person name="Chaput D.L."/>
            <person name="Haridas S."/>
            <person name="Grigoriev I.V."/>
            <person name="Santelli C.M."/>
            <person name="Hansel C.M."/>
        </authorList>
    </citation>
    <scope>NUCLEOTIDE SEQUENCE [LARGE SCALE GENOMIC DNA]</scope>
    <source>
        <strain evidence="1 2">AP3s5-JAC2a</strain>
    </source>
</reference>
<dbReference type="OrthoDB" id="5985073at2759"/>
<dbReference type="Proteomes" id="UP000077069">
    <property type="component" value="Unassembled WGS sequence"/>
</dbReference>
<evidence type="ECO:0000313" key="2">
    <source>
        <dbReference type="Proteomes" id="UP000077069"/>
    </source>
</evidence>
<keyword evidence="2" id="KW-1185">Reference proteome</keyword>
<dbReference type="InParanoid" id="A0A177CPM6"/>